<dbReference type="Pfam" id="PF25299">
    <property type="entry name" value="ZZ_ADA2"/>
    <property type="match status" value="1"/>
</dbReference>
<keyword evidence="4" id="KW-0862">Zinc</keyword>
<dbReference type="PROSITE" id="PS50934">
    <property type="entry name" value="SWIRM"/>
    <property type="match status" value="1"/>
</dbReference>
<name>A0A0K2UDV0_LEPSM</name>
<evidence type="ECO:0000256" key="5">
    <source>
        <dbReference type="ARBA" id="ARBA00023242"/>
    </source>
</evidence>
<organism evidence="9">
    <name type="scientific">Lepeophtheirus salmonis</name>
    <name type="common">Salmon louse</name>
    <name type="synonym">Caligus salmonis</name>
    <dbReference type="NCBI Taxonomy" id="72036"/>
    <lineage>
        <taxon>Eukaryota</taxon>
        <taxon>Metazoa</taxon>
        <taxon>Ecdysozoa</taxon>
        <taxon>Arthropoda</taxon>
        <taxon>Crustacea</taxon>
        <taxon>Multicrustacea</taxon>
        <taxon>Hexanauplia</taxon>
        <taxon>Copepoda</taxon>
        <taxon>Siphonostomatoida</taxon>
        <taxon>Caligidae</taxon>
        <taxon>Lepeophtheirus</taxon>
    </lineage>
</organism>
<dbReference type="GO" id="GO:0003682">
    <property type="term" value="F:chromatin binding"/>
    <property type="evidence" value="ECO:0007669"/>
    <property type="project" value="TreeGrafter"/>
</dbReference>
<dbReference type="PANTHER" id="PTHR12374">
    <property type="entry name" value="TRANSCRIPTIONAL ADAPTOR 2 ADA2 -RELATED"/>
    <property type="match status" value="1"/>
</dbReference>
<dbReference type="InterPro" id="IPR055141">
    <property type="entry name" value="TADA2A_B-like_dom"/>
</dbReference>
<dbReference type="CDD" id="cd00167">
    <property type="entry name" value="SANT"/>
    <property type="match status" value="1"/>
</dbReference>
<dbReference type="InterPro" id="IPR017884">
    <property type="entry name" value="SANT_dom"/>
</dbReference>
<sequence length="444" mass="51363">MEETVDYGCCQSCHLVLHDPFIECHTCKEITDSKTYICLDCYSKGKEFAKHVSNHAYSVVKQDFSLFSHNWTAKDELQLLDAVLHHGLGSWEEVSKTLTNKTPSECEAHFAAIFIEDKKGEFKELTSKFVDRFCRDQPVPYIQPQKEQSLLYQIRPPPSVLSKELAGYNPARGDFETELDDLAENDLNSISYNDVSNNLEDPKDEDDALFGKLELSALFIYNDKLKERKRIKSIVKEHGLINKRSAVALSSTKYPLIREKYGKVYDFRRLFCSFDFDYILEGLQHEFQIKRKVRKYQEFRSNGLTNKDSTIIYKKLKVQREMSSKELSSDRVWDWVADPRNISYVKDKLTGKLMPTTNAKKQAVRLDITGLTSFEKLSSKEQDLCSEIRMAPESFLQIKTTMINECKKSNGLRLADARPVVKIDVNKTRKIYDLLINDGVIYRN</sequence>
<evidence type="ECO:0000259" key="6">
    <source>
        <dbReference type="PROSITE" id="PS50090"/>
    </source>
</evidence>
<dbReference type="InterPro" id="IPR001005">
    <property type="entry name" value="SANT/Myb"/>
</dbReference>
<dbReference type="InterPro" id="IPR000433">
    <property type="entry name" value="Znf_ZZ"/>
</dbReference>
<dbReference type="Gene3D" id="1.10.10.10">
    <property type="entry name" value="Winged helix-like DNA-binding domain superfamily/Winged helix DNA-binding domain"/>
    <property type="match status" value="1"/>
</dbReference>
<dbReference type="GO" id="GO:0006357">
    <property type="term" value="P:regulation of transcription by RNA polymerase II"/>
    <property type="evidence" value="ECO:0007669"/>
    <property type="project" value="TreeGrafter"/>
</dbReference>
<reference evidence="9" key="1">
    <citation type="submission" date="2014-05" db="EMBL/GenBank/DDBJ databases">
        <authorList>
            <person name="Chronopoulou M."/>
        </authorList>
    </citation>
    <scope>NUCLEOTIDE SEQUENCE</scope>
    <source>
        <tissue evidence="9">Whole organism</tissue>
    </source>
</reference>
<dbReference type="GO" id="GO:0140672">
    <property type="term" value="C:ATAC complex"/>
    <property type="evidence" value="ECO:0007669"/>
    <property type="project" value="UniProtKB-ARBA"/>
</dbReference>
<dbReference type="Pfam" id="PF04433">
    <property type="entry name" value="SWIRM"/>
    <property type="match status" value="1"/>
</dbReference>
<keyword evidence="2" id="KW-0479">Metal-binding</keyword>
<comment type="subcellular location">
    <subcellularLocation>
        <location evidence="1">Nucleus</location>
    </subcellularLocation>
</comment>
<feature type="domain" description="Myb-like" evidence="6">
    <location>
        <begin position="70"/>
        <end position="114"/>
    </location>
</feature>
<evidence type="ECO:0000256" key="4">
    <source>
        <dbReference type="ARBA" id="ARBA00022833"/>
    </source>
</evidence>
<evidence type="ECO:0000313" key="9">
    <source>
        <dbReference type="EMBL" id="CDW36423.1"/>
    </source>
</evidence>
<dbReference type="Gene3D" id="1.10.10.60">
    <property type="entry name" value="Homeodomain-like"/>
    <property type="match status" value="1"/>
</dbReference>
<dbReference type="GO" id="GO:0005634">
    <property type="term" value="C:nucleus"/>
    <property type="evidence" value="ECO:0007669"/>
    <property type="project" value="UniProtKB-SubCell"/>
</dbReference>
<dbReference type="PROSITE" id="PS50090">
    <property type="entry name" value="MYB_LIKE"/>
    <property type="match status" value="1"/>
</dbReference>
<dbReference type="PANTHER" id="PTHR12374:SF20">
    <property type="entry name" value="TRANSCRIPTIONAL ADAPTER 2-ALPHA"/>
    <property type="match status" value="1"/>
</dbReference>
<dbReference type="EMBL" id="HACA01019062">
    <property type="protein sequence ID" value="CDW36423.1"/>
    <property type="molecule type" value="Transcribed_RNA"/>
</dbReference>
<dbReference type="Pfam" id="PF00249">
    <property type="entry name" value="Myb_DNA-binding"/>
    <property type="match status" value="1"/>
</dbReference>
<dbReference type="GO" id="GO:0006338">
    <property type="term" value="P:chromatin remodeling"/>
    <property type="evidence" value="ECO:0007669"/>
    <property type="project" value="TreeGrafter"/>
</dbReference>
<proteinExistence type="predicted"/>
<dbReference type="OMA" id="YNGNHRP"/>
<gene>
    <name evidence="9" type="primary">TADA2A</name>
</gene>
<dbReference type="GO" id="GO:0003713">
    <property type="term" value="F:transcription coactivator activity"/>
    <property type="evidence" value="ECO:0007669"/>
    <property type="project" value="TreeGrafter"/>
</dbReference>
<dbReference type="InterPro" id="IPR036388">
    <property type="entry name" value="WH-like_DNA-bd_sf"/>
</dbReference>
<dbReference type="InterPro" id="IPR007526">
    <property type="entry name" value="SWIRM"/>
</dbReference>
<dbReference type="FunFam" id="1.10.10.10:FF:000087">
    <property type="entry name" value="Transcriptional adapter 2"/>
    <property type="match status" value="1"/>
</dbReference>
<evidence type="ECO:0000259" key="8">
    <source>
        <dbReference type="PROSITE" id="PS51293"/>
    </source>
</evidence>
<feature type="domain" description="SWIRM" evidence="7">
    <location>
        <begin position="357"/>
        <end position="444"/>
    </location>
</feature>
<dbReference type="OrthoDB" id="270417at2759"/>
<dbReference type="InterPro" id="IPR009057">
    <property type="entry name" value="Homeodomain-like_sf"/>
</dbReference>
<dbReference type="SMART" id="SM00717">
    <property type="entry name" value="SANT"/>
    <property type="match status" value="1"/>
</dbReference>
<evidence type="ECO:0000256" key="2">
    <source>
        <dbReference type="ARBA" id="ARBA00022723"/>
    </source>
</evidence>
<protein>
    <submittedName>
        <fullName evidence="9">Transcriptional adaptor 2A [Geospiza fortis]</fullName>
    </submittedName>
</protein>
<evidence type="ECO:0000259" key="7">
    <source>
        <dbReference type="PROSITE" id="PS50934"/>
    </source>
</evidence>
<dbReference type="GO" id="GO:0008270">
    <property type="term" value="F:zinc ion binding"/>
    <property type="evidence" value="ECO:0007669"/>
    <property type="project" value="UniProtKB-KW"/>
</dbReference>
<evidence type="ECO:0000256" key="1">
    <source>
        <dbReference type="ARBA" id="ARBA00004123"/>
    </source>
</evidence>
<dbReference type="AlphaFoldDB" id="A0A0K2UDV0"/>
<keyword evidence="5" id="KW-0539">Nucleus</keyword>
<dbReference type="Pfam" id="PF22941">
    <property type="entry name" value="TADA2A-like_3rd"/>
    <property type="match status" value="1"/>
</dbReference>
<feature type="domain" description="SANT" evidence="8">
    <location>
        <begin position="66"/>
        <end position="118"/>
    </location>
</feature>
<evidence type="ECO:0000256" key="3">
    <source>
        <dbReference type="ARBA" id="ARBA00022771"/>
    </source>
</evidence>
<accession>A0A0K2UDV0</accession>
<dbReference type="SUPFAM" id="SSF46689">
    <property type="entry name" value="Homeodomain-like"/>
    <property type="match status" value="2"/>
</dbReference>
<keyword evidence="3" id="KW-0863">Zinc-finger</keyword>
<dbReference type="PROSITE" id="PS51293">
    <property type="entry name" value="SANT"/>
    <property type="match status" value="1"/>
</dbReference>